<sequence>MFTMKKSLLFLFFIGTVSLSLCEQERGADEDDGGEMTEEIKRGVTFNALKGVAKTVAAQLLKTARCKLDKSC</sequence>
<dbReference type="AlphaFoldDB" id="A0A1B1UZN1"/>
<evidence type="ECO:0000259" key="10">
    <source>
        <dbReference type="Pfam" id="PF08023"/>
    </source>
</evidence>
<dbReference type="GO" id="GO:0005576">
    <property type="term" value="C:extracellular region"/>
    <property type="evidence" value="ECO:0007669"/>
    <property type="project" value="UniProtKB-SubCell"/>
</dbReference>
<comment type="subcellular location">
    <subcellularLocation>
        <location evidence="1">Secreted</location>
    </subcellularLocation>
</comment>
<feature type="domain" description="Frog antimicrobial peptide brevinin-2/esculentin type" evidence="10">
    <location>
        <begin position="49"/>
        <end position="72"/>
    </location>
</feature>
<proteinExistence type="predicted"/>
<evidence type="ECO:0000256" key="5">
    <source>
        <dbReference type="ARBA" id="ARBA00022729"/>
    </source>
</evidence>
<organism evidence="11">
    <name type="scientific">Sylvirana guentheri</name>
    <name type="common">Gunther's frog</name>
    <name type="synonym">Rana guentheri</name>
    <dbReference type="NCBI Taxonomy" id="110109"/>
    <lineage>
        <taxon>Eukaryota</taxon>
        <taxon>Metazoa</taxon>
        <taxon>Chordata</taxon>
        <taxon>Craniata</taxon>
        <taxon>Vertebrata</taxon>
        <taxon>Euteleostomi</taxon>
        <taxon>Amphibia</taxon>
        <taxon>Batrachia</taxon>
        <taxon>Anura</taxon>
        <taxon>Neobatrachia</taxon>
        <taxon>Ranoidea</taxon>
        <taxon>Ranidae</taxon>
        <taxon>Sylvirana</taxon>
    </lineage>
</organism>
<evidence type="ECO:0000256" key="2">
    <source>
        <dbReference type="ARBA" id="ARBA00022446"/>
    </source>
</evidence>
<evidence type="ECO:0000256" key="7">
    <source>
        <dbReference type="ARBA" id="ARBA00023157"/>
    </source>
</evidence>
<reference evidence="11" key="1">
    <citation type="submission" date="2016-01" db="EMBL/GenBank/DDBJ databases">
        <title>Molecular cloning and characterization of antimicrobial peptides from skin of Hylarana guentheri.</title>
        <authorList>
            <person name="Dong Z."/>
            <person name="Luo W."/>
            <person name="Liu Y."/>
            <person name="Zhang Y."/>
        </authorList>
    </citation>
    <scope>NUCLEOTIDE SEQUENCE</scope>
</reference>
<evidence type="ECO:0000313" key="11">
    <source>
        <dbReference type="EMBL" id="ANW09703.1"/>
    </source>
</evidence>
<evidence type="ECO:0000256" key="1">
    <source>
        <dbReference type="ARBA" id="ARBA00004613"/>
    </source>
</evidence>
<evidence type="ECO:0000256" key="4">
    <source>
        <dbReference type="ARBA" id="ARBA00022529"/>
    </source>
</evidence>
<dbReference type="EMBL" id="KU518311">
    <property type="protein sequence ID" value="ANW09703.1"/>
    <property type="molecule type" value="Genomic_DNA"/>
</dbReference>
<evidence type="ECO:0000256" key="6">
    <source>
        <dbReference type="ARBA" id="ARBA00023022"/>
    </source>
</evidence>
<protein>
    <submittedName>
        <fullName evidence="11">Brevinin-2GHe</fullName>
    </submittedName>
</protein>
<keyword evidence="6" id="KW-0044">Antibiotic</keyword>
<feature type="chain" id="PRO_5008531000" evidence="8">
    <location>
        <begin position="23"/>
        <end position="72"/>
    </location>
</feature>
<dbReference type="GO" id="GO:0042742">
    <property type="term" value="P:defense response to bacterium"/>
    <property type="evidence" value="ECO:0007669"/>
    <property type="project" value="UniProtKB-KW"/>
</dbReference>
<dbReference type="InterPro" id="IPR004275">
    <property type="entry name" value="Frog_antimicrobial_propeptide"/>
</dbReference>
<evidence type="ECO:0000256" key="8">
    <source>
        <dbReference type="SAM" id="SignalP"/>
    </source>
</evidence>
<feature type="signal peptide" evidence="8">
    <location>
        <begin position="1"/>
        <end position="22"/>
    </location>
</feature>
<evidence type="ECO:0000256" key="3">
    <source>
        <dbReference type="ARBA" id="ARBA00022525"/>
    </source>
</evidence>
<keyword evidence="2" id="KW-0878">Amphibian defense peptide</keyword>
<dbReference type="InterPro" id="IPR012521">
    <property type="entry name" value="Antimicrobial_frog_2"/>
</dbReference>
<accession>A0A1B1UZN1</accession>
<keyword evidence="7" id="KW-1015">Disulfide bond</keyword>
<keyword evidence="5 8" id="KW-0732">Signal</keyword>
<dbReference type="Pfam" id="PF08023">
    <property type="entry name" value="Antimicrobial_2"/>
    <property type="match status" value="1"/>
</dbReference>
<evidence type="ECO:0000259" key="9">
    <source>
        <dbReference type="Pfam" id="PF03032"/>
    </source>
</evidence>
<keyword evidence="4" id="KW-0929">Antimicrobial</keyword>
<dbReference type="Pfam" id="PF03032">
    <property type="entry name" value="FSAP_sig_propep"/>
    <property type="match status" value="1"/>
</dbReference>
<keyword evidence="3" id="KW-0964">Secreted</keyword>
<name>A0A1B1UZN1_SYLGU</name>
<dbReference type="GO" id="GO:0044179">
    <property type="term" value="P:hemolysis in another organism"/>
    <property type="evidence" value="ECO:0007669"/>
    <property type="project" value="UniProtKB-ARBA"/>
</dbReference>
<feature type="domain" description="Frog antimicrobial peptide propeptide" evidence="9">
    <location>
        <begin position="2"/>
        <end position="39"/>
    </location>
</feature>